<dbReference type="Proteomes" id="UP000318825">
    <property type="component" value="Unassembled WGS sequence"/>
</dbReference>
<dbReference type="SUPFAM" id="SSF56317">
    <property type="entry name" value="Carbon-nitrogen hydrolase"/>
    <property type="match status" value="1"/>
</dbReference>
<comment type="caution">
    <text evidence="2">The sequence shown here is derived from an EMBL/GenBank/DDBJ whole genome shotgun (WGS) entry which is preliminary data.</text>
</comment>
<accession>A0A4Y3WHQ5</accession>
<dbReference type="InterPro" id="IPR036526">
    <property type="entry name" value="C-N_Hydrolase_sf"/>
</dbReference>
<evidence type="ECO:0000313" key="2">
    <source>
        <dbReference type="EMBL" id="GEC17670.1"/>
    </source>
</evidence>
<protein>
    <recommendedName>
        <fullName evidence="1">CN hydrolase domain-containing protein</fullName>
    </recommendedName>
</protein>
<evidence type="ECO:0000259" key="1">
    <source>
        <dbReference type="PROSITE" id="PS50263"/>
    </source>
</evidence>
<dbReference type="PROSITE" id="PS50263">
    <property type="entry name" value="CN_HYDROLASE"/>
    <property type="match status" value="1"/>
</dbReference>
<proteinExistence type="predicted"/>
<organism evidence="2 3">
    <name type="scientific">Nitrobacter winogradskyi</name>
    <name type="common">Nitrobacter agilis</name>
    <dbReference type="NCBI Taxonomy" id="913"/>
    <lineage>
        <taxon>Bacteria</taxon>
        <taxon>Pseudomonadati</taxon>
        <taxon>Pseudomonadota</taxon>
        <taxon>Alphaproteobacteria</taxon>
        <taxon>Hyphomicrobiales</taxon>
        <taxon>Nitrobacteraceae</taxon>
        <taxon>Nitrobacter</taxon>
    </lineage>
</organism>
<name>A0A4Y3WHQ5_NITWI</name>
<dbReference type="Pfam" id="PF00795">
    <property type="entry name" value="CN_hydrolase"/>
    <property type="match status" value="1"/>
</dbReference>
<evidence type="ECO:0000313" key="3">
    <source>
        <dbReference type="Proteomes" id="UP000318825"/>
    </source>
</evidence>
<dbReference type="InterPro" id="IPR003010">
    <property type="entry name" value="C-N_Hydrolase"/>
</dbReference>
<sequence length="181" mass="20168">MARSSRSLAGLQTLASALWCFPKSAFGLWTPTVARFWIENLRQDDLTVIGGAAVVDPDGYDNALIEIDWTGTRVIYRQRMPVPLSMWQPWRAWLDAAGGARANLFQNPVVTAAGRKIVPLICYEQLIVWPVLQSMLHQPDVIVATSNAWWTADASIAAIQRASAQAWARLFDRPLVTAFNM</sequence>
<feature type="domain" description="CN hydrolase" evidence="1">
    <location>
        <begin position="1"/>
        <end position="181"/>
    </location>
</feature>
<gene>
    <name evidence="2" type="ORF">NWI01_35620</name>
</gene>
<dbReference type="AlphaFoldDB" id="A0A4Y3WHQ5"/>
<dbReference type="Gene3D" id="3.60.110.10">
    <property type="entry name" value="Carbon-nitrogen hydrolase"/>
    <property type="match status" value="1"/>
</dbReference>
<reference evidence="2 3" key="1">
    <citation type="submission" date="2019-06" db="EMBL/GenBank/DDBJ databases">
        <title>Whole genome shotgun sequence of Nitrobacter winogradskyi NBRC 14297.</title>
        <authorList>
            <person name="Hosoyama A."/>
            <person name="Uohara A."/>
            <person name="Ohji S."/>
            <person name="Ichikawa N."/>
        </authorList>
    </citation>
    <scope>NUCLEOTIDE SEQUENCE [LARGE SCALE GENOMIC DNA]</scope>
    <source>
        <strain evidence="2 3">NBRC 14297</strain>
    </source>
</reference>
<dbReference type="EMBL" id="BJNF01000131">
    <property type="protein sequence ID" value="GEC17670.1"/>
    <property type="molecule type" value="Genomic_DNA"/>
</dbReference>